<name>A0A164XEK6_9AGAM</name>
<feature type="transmembrane region" description="Helical" evidence="1">
    <location>
        <begin position="110"/>
        <end position="130"/>
    </location>
</feature>
<evidence type="ECO:0000313" key="2">
    <source>
        <dbReference type="EMBL" id="KZS95898.1"/>
    </source>
</evidence>
<accession>A0A164XEK6</accession>
<keyword evidence="1" id="KW-0812">Transmembrane</keyword>
<sequence>MPELPLYLSIPLTTLLSMLAVSTTPSCEFLIILLAFLKFQVAQSIAKKEILSVGYIFVGLSSGMTVAHFAPSLDALSSSSLGVFISGICLSITAAISIGLIYVSERNRTAFPGAAFALFPGIWTLAWMTVTQISPIGRLMTWSPFVGSVLDSYRWIRPFVGQPGLDFLVASWATLFSEIAGSYSGILGYRYTNDALIDLEDDDSRNSEGVIKTNHRMIPLLSFTSILLGLALPSFMVSSMPQPPFSPATVPLNVACILPAFQKAEEHSLGVYINETMQFTSRAKILLWPEGAVNFETPKDKMEGLARVQDALYSHSQNTWVGVSFQEPVSDGLQSGTRGRLRRTGLALVGSGGIEFEYYKRKLVPGVSLLHSPDPL</sequence>
<keyword evidence="1" id="KW-0472">Membrane</keyword>
<dbReference type="STRING" id="1314777.A0A164XEK6"/>
<feature type="transmembrane region" description="Helical" evidence="1">
    <location>
        <begin position="49"/>
        <end position="69"/>
    </location>
</feature>
<evidence type="ECO:0000313" key="3">
    <source>
        <dbReference type="Proteomes" id="UP000076722"/>
    </source>
</evidence>
<dbReference type="OrthoDB" id="2626014at2759"/>
<gene>
    <name evidence="2" type="ORF">SISNIDRAFT_451548</name>
</gene>
<proteinExistence type="predicted"/>
<evidence type="ECO:0000256" key="1">
    <source>
        <dbReference type="SAM" id="Phobius"/>
    </source>
</evidence>
<evidence type="ECO:0008006" key="4">
    <source>
        <dbReference type="Google" id="ProtNLM"/>
    </source>
</evidence>
<keyword evidence="1" id="KW-1133">Transmembrane helix</keyword>
<keyword evidence="3" id="KW-1185">Reference proteome</keyword>
<feature type="transmembrane region" description="Helical" evidence="1">
    <location>
        <begin position="217"/>
        <end position="237"/>
    </location>
</feature>
<dbReference type="Proteomes" id="UP000076722">
    <property type="component" value="Unassembled WGS sequence"/>
</dbReference>
<dbReference type="AlphaFoldDB" id="A0A164XEK6"/>
<organism evidence="2 3">
    <name type="scientific">Sistotremastrum niveocremeum HHB9708</name>
    <dbReference type="NCBI Taxonomy" id="1314777"/>
    <lineage>
        <taxon>Eukaryota</taxon>
        <taxon>Fungi</taxon>
        <taxon>Dikarya</taxon>
        <taxon>Basidiomycota</taxon>
        <taxon>Agaricomycotina</taxon>
        <taxon>Agaricomycetes</taxon>
        <taxon>Sistotremastrales</taxon>
        <taxon>Sistotremastraceae</taxon>
        <taxon>Sertulicium</taxon>
        <taxon>Sertulicium niveocremeum</taxon>
    </lineage>
</organism>
<protein>
    <recommendedName>
        <fullName evidence="4">CN hydrolase domain-containing protein</fullName>
    </recommendedName>
</protein>
<dbReference type="EMBL" id="KV419400">
    <property type="protein sequence ID" value="KZS95898.1"/>
    <property type="molecule type" value="Genomic_DNA"/>
</dbReference>
<feature type="transmembrane region" description="Helical" evidence="1">
    <location>
        <begin position="12"/>
        <end position="37"/>
    </location>
</feature>
<reference evidence="2 3" key="1">
    <citation type="journal article" date="2016" name="Mol. Biol. Evol.">
        <title>Comparative Genomics of Early-Diverging Mushroom-Forming Fungi Provides Insights into the Origins of Lignocellulose Decay Capabilities.</title>
        <authorList>
            <person name="Nagy L.G."/>
            <person name="Riley R."/>
            <person name="Tritt A."/>
            <person name="Adam C."/>
            <person name="Daum C."/>
            <person name="Floudas D."/>
            <person name="Sun H."/>
            <person name="Yadav J.S."/>
            <person name="Pangilinan J."/>
            <person name="Larsson K.H."/>
            <person name="Matsuura K."/>
            <person name="Barry K."/>
            <person name="Labutti K."/>
            <person name="Kuo R."/>
            <person name="Ohm R.A."/>
            <person name="Bhattacharya S.S."/>
            <person name="Shirouzu T."/>
            <person name="Yoshinaga Y."/>
            <person name="Martin F.M."/>
            <person name="Grigoriev I.V."/>
            <person name="Hibbett D.S."/>
        </authorList>
    </citation>
    <scope>NUCLEOTIDE SEQUENCE [LARGE SCALE GENOMIC DNA]</scope>
    <source>
        <strain evidence="2 3">HHB9708</strain>
    </source>
</reference>
<feature type="transmembrane region" description="Helical" evidence="1">
    <location>
        <begin position="81"/>
        <end position="103"/>
    </location>
</feature>